<keyword evidence="3" id="KW-1185">Reference proteome</keyword>
<dbReference type="EMBL" id="JAQQWM010000001">
    <property type="protein sequence ID" value="KAK8081938.1"/>
    <property type="molecule type" value="Genomic_DNA"/>
</dbReference>
<gene>
    <name evidence="2" type="ORF">PG996_000719</name>
</gene>
<protein>
    <submittedName>
        <fullName evidence="2">Uncharacterized protein</fullName>
    </submittedName>
</protein>
<feature type="region of interest" description="Disordered" evidence="1">
    <location>
        <begin position="1"/>
        <end position="100"/>
    </location>
</feature>
<name>A0ABR1WET7_9PEZI</name>
<comment type="caution">
    <text evidence="2">The sequence shown here is derived from an EMBL/GenBank/DDBJ whole genome shotgun (WGS) entry which is preliminary data.</text>
</comment>
<accession>A0ABR1WET7</accession>
<evidence type="ECO:0000256" key="1">
    <source>
        <dbReference type="SAM" id="MobiDB-lite"/>
    </source>
</evidence>
<feature type="compositionally biased region" description="Acidic residues" evidence="1">
    <location>
        <begin position="81"/>
        <end position="92"/>
    </location>
</feature>
<dbReference type="Proteomes" id="UP001446871">
    <property type="component" value="Unassembled WGS sequence"/>
</dbReference>
<proteinExistence type="predicted"/>
<evidence type="ECO:0000313" key="2">
    <source>
        <dbReference type="EMBL" id="KAK8081938.1"/>
    </source>
</evidence>
<organism evidence="2 3">
    <name type="scientific">Apiospora saccharicola</name>
    <dbReference type="NCBI Taxonomy" id="335842"/>
    <lineage>
        <taxon>Eukaryota</taxon>
        <taxon>Fungi</taxon>
        <taxon>Dikarya</taxon>
        <taxon>Ascomycota</taxon>
        <taxon>Pezizomycotina</taxon>
        <taxon>Sordariomycetes</taxon>
        <taxon>Xylariomycetidae</taxon>
        <taxon>Amphisphaeriales</taxon>
        <taxon>Apiosporaceae</taxon>
        <taxon>Apiospora</taxon>
    </lineage>
</organism>
<reference evidence="2 3" key="1">
    <citation type="submission" date="2023-01" db="EMBL/GenBank/DDBJ databases">
        <title>Analysis of 21 Apiospora genomes using comparative genomics revels a genus with tremendous synthesis potential of carbohydrate active enzymes and secondary metabolites.</title>
        <authorList>
            <person name="Sorensen T."/>
        </authorList>
    </citation>
    <scope>NUCLEOTIDE SEQUENCE [LARGE SCALE GENOMIC DNA]</scope>
    <source>
        <strain evidence="2 3">CBS 83171</strain>
    </source>
</reference>
<evidence type="ECO:0000313" key="3">
    <source>
        <dbReference type="Proteomes" id="UP001446871"/>
    </source>
</evidence>
<sequence length="175" mass="19456">MSFSTKQDAPIQSPENRSKQTRCHRNYRQQADWVWEDSQKEHRLTTPKLAQDFGQHRGCRGHPQKVVTPTGPQGERHHPNEDEEDGDEGDVDDPNKPPAPVLQDVLFAAVDDGIAQGTVNDPKDEAEVILSESKAPGLVLSFNERLRHFAAINETTIRVRVCACVSVCPAGLNEV</sequence>